<dbReference type="HOGENOM" id="CLU_084338_4_1_10"/>
<proteinExistence type="inferred from homology"/>
<dbReference type="PANTHER" id="PTHR13822:SF10">
    <property type="entry name" value="ATP SYNTHASE EPSILON CHAIN, CHLOROPLASTIC"/>
    <property type="match status" value="1"/>
</dbReference>
<evidence type="ECO:0000256" key="9">
    <source>
        <dbReference type="RuleBase" id="RU003656"/>
    </source>
</evidence>
<dbReference type="GO" id="GO:0046933">
    <property type="term" value="F:proton-transporting ATP synthase activity, rotational mechanism"/>
    <property type="evidence" value="ECO:0007669"/>
    <property type="project" value="InterPro"/>
</dbReference>
<comment type="subcellular location">
    <subcellularLocation>
        <location evidence="2">Endomembrane system</location>
        <topology evidence="2">Peripheral membrane protein</topology>
    </subcellularLocation>
</comment>
<dbReference type="STRING" id="883158.HMPREF9140_01464"/>
<evidence type="ECO:0000256" key="6">
    <source>
        <dbReference type="ARBA" id="ARBA00023136"/>
    </source>
</evidence>
<accession>H1Q3H6</accession>
<dbReference type="GO" id="GO:0012505">
    <property type="term" value="C:endomembrane system"/>
    <property type="evidence" value="ECO:0007669"/>
    <property type="project" value="UniProtKB-SubCell"/>
</dbReference>
<comment type="caution">
    <text evidence="11">The sequence shown here is derived from an EMBL/GenBank/DDBJ whole genome shotgun (WGS) entry which is preliminary data.</text>
</comment>
<dbReference type="eggNOG" id="COG0355">
    <property type="taxonomic scope" value="Bacteria"/>
</dbReference>
<keyword evidence="12" id="KW-1185">Reference proteome</keyword>
<evidence type="ECO:0000256" key="1">
    <source>
        <dbReference type="ARBA" id="ARBA00003543"/>
    </source>
</evidence>
<dbReference type="InterPro" id="IPR036771">
    <property type="entry name" value="ATPsynth_dsu/esu_N"/>
</dbReference>
<keyword evidence="6" id="KW-0472">Membrane</keyword>
<keyword evidence="5 9" id="KW-0406">Ion transport</keyword>
<dbReference type="PATRIC" id="fig|883158.3.peg.1458"/>
<comment type="function">
    <text evidence="1">Produces ATP from ADP in the presence of a proton gradient across the membrane.</text>
</comment>
<evidence type="ECO:0000313" key="12">
    <source>
        <dbReference type="Proteomes" id="UP000016023"/>
    </source>
</evidence>
<dbReference type="SUPFAM" id="SSF51344">
    <property type="entry name" value="Epsilon subunit of F1F0-ATP synthase N-terminal domain"/>
    <property type="match status" value="1"/>
</dbReference>
<dbReference type="InterPro" id="IPR001469">
    <property type="entry name" value="ATP_synth_F1_dsu/esu"/>
</dbReference>
<dbReference type="CDD" id="cd12152">
    <property type="entry name" value="F1-ATPase_delta"/>
    <property type="match status" value="1"/>
</dbReference>
<evidence type="ECO:0000256" key="4">
    <source>
        <dbReference type="ARBA" id="ARBA00022448"/>
    </source>
</evidence>
<keyword evidence="8 9" id="KW-0066">ATP synthesis</keyword>
<dbReference type="RefSeq" id="WP_006952940.1">
    <property type="nucleotide sequence ID" value="NZ_JH594522.1"/>
</dbReference>
<evidence type="ECO:0000256" key="3">
    <source>
        <dbReference type="ARBA" id="ARBA00005712"/>
    </source>
</evidence>
<dbReference type="Gene3D" id="2.60.15.10">
    <property type="entry name" value="F0F1 ATP synthase delta/epsilon subunit, N-terminal"/>
    <property type="match status" value="1"/>
</dbReference>
<feature type="domain" description="ATP synthase F1 complex delta/epsilon subunit N-terminal" evidence="10">
    <location>
        <begin position="2"/>
        <end position="78"/>
    </location>
</feature>
<evidence type="ECO:0000313" key="11">
    <source>
        <dbReference type="EMBL" id="EHO68862.1"/>
    </source>
</evidence>
<evidence type="ECO:0000256" key="8">
    <source>
        <dbReference type="ARBA" id="ARBA00023310"/>
    </source>
</evidence>
<dbReference type="AlphaFoldDB" id="H1Q3H6"/>
<dbReference type="Proteomes" id="UP000016023">
    <property type="component" value="Unassembled WGS sequence"/>
</dbReference>
<keyword evidence="4 9" id="KW-0813">Transport</keyword>
<name>H1Q3H6_9BACT</name>
<gene>
    <name evidence="11" type="ORF">HMPREF9140_01464</name>
</gene>
<protein>
    <submittedName>
        <fullName evidence="11">ATP synthase, Delta/Epsilon chain, beta-sandwich domain-containing protein</fullName>
    </submittedName>
</protein>
<dbReference type="GO" id="GO:0045259">
    <property type="term" value="C:proton-transporting ATP synthase complex"/>
    <property type="evidence" value="ECO:0007669"/>
    <property type="project" value="UniProtKB-KW"/>
</dbReference>
<comment type="subunit">
    <text evidence="9">F-type ATPases have 2 components, CF(1) - the catalytic core - and CF(0) - the membrane proton channel. CF(1) has five subunits: alpha(3), beta(3), gamma(1), delta(1), epsilon(1). CF(0) has three main subunits: a, b and c.</text>
</comment>
<sequence>MLRLRIVSPEKIIFTGEVDSVLVPGELGEFEILNNHAPIISTLSEGRVVYKIGEESKLCHVLGGFVEVQKNEVSICVELKND</sequence>
<dbReference type="EMBL" id="AGWK01000039">
    <property type="protein sequence ID" value="EHO68862.1"/>
    <property type="molecule type" value="Genomic_DNA"/>
</dbReference>
<dbReference type="Pfam" id="PF02823">
    <property type="entry name" value="ATP-synt_DE_N"/>
    <property type="match status" value="1"/>
</dbReference>
<dbReference type="PANTHER" id="PTHR13822">
    <property type="entry name" value="ATP SYNTHASE DELTA/EPSILON CHAIN"/>
    <property type="match status" value="1"/>
</dbReference>
<evidence type="ECO:0000256" key="7">
    <source>
        <dbReference type="ARBA" id="ARBA00023196"/>
    </source>
</evidence>
<evidence type="ECO:0000259" key="10">
    <source>
        <dbReference type="Pfam" id="PF02823"/>
    </source>
</evidence>
<organism evidence="11 12">
    <name type="scientific">Prevotella micans F0438</name>
    <dbReference type="NCBI Taxonomy" id="883158"/>
    <lineage>
        <taxon>Bacteria</taxon>
        <taxon>Pseudomonadati</taxon>
        <taxon>Bacteroidota</taxon>
        <taxon>Bacteroidia</taxon>
        <taxon>Bacteroidales</taxon>
        <taxon>Prevotellaceae</taxon>
        <taxon>Prevotella</taxon>
    </lineage>
</organism>
<evidence type="ECO:0000256" key="5">
    <source>
        <dbReference type="ARBA" id="ARBA00023065"/>
    </source>
</evidence>
<reference evidence="11 12" key="1">
    <citation type="submission" date="2011-12" db="EMBL/GenBank/DDBJ databases">
        <title>The Genome Sequence of Prevotella micans F0438.</title>
        <authorList>
            <consortium name="The Broad Institute Genome Sequencing Platform"/>
            <person name="Earl A."/>
            <person name="Ward D."/>
            <person name="Feldgarden M."/>
            <person name="Gevers D."/>
            <person name="Izard J."/>
            <person name="Baranova O.V."/>
            <person name="Blanton J.M."/>
            <person name="Wade W.G."/>
            <person name="Dewhirst F.E."/>
            <person name="Young S.K."/>
            <person name="Zeng Q."/>
            <person name="Gargeya S."/>
            <person name="Fitzgerald M."/>
            <person name="Haas B."/>
            <person name="Abouelleil A."/>
            <person name="Alvarado L."/>
            <person name="Arachchi H.M."/>
            <person name="Berlin A."/>
            <person name="Chapman S.B."/>
            <person name="Gearin G."/>
            <person name="Goldberg J."/>
            <person name="Griggs A."/>
            <person name="Gujja S."/>
            <person name="Hansen M."/>
            <person name="Heiman D."/>
            <person name="Howarth C."/>
            <person name="Larimer J."/>
            <person name="Lui A."/>
            <person name="MacDonald P.J.P."/>
            <person name="McCowen C."/>
            <person name="Montmayeur A."/>
            <person name="Murphy C."/>
            <person name="Neiman D."/>
            <person name="Pearson M."/>
            <person name="Priest M."/>
            <person name="Roberts A."/>
            <person name="Saif S."/>
            <person name="Shea T."/>
            <person name="Sisk P."/>
            <person name="Stolte C."/>
            <person name="Sykes S."/>
            <person name="Wortman J."/>
            <person name="Nusbaum C."/>
            <person name="Birren B."/>
        </authorList>
    </citation>
    <scope>NUCLEOTIDE SEQUENCE [LARGE SCALE GENOMIC DNA]</scope>
    <source>
        <strain evidence="11 12">F0438</strain>
    </source>
</reference>
<keyword evidence="7 9" id="KW-0139">CF(1)</keyword>
<evidence type="ECO:0000256" key="2">
    <source>
        <dbReference type="ARBA" id="ARBA00004184"/>
    </source>
</evidence>
<comment type="similarity">
    <text evidence="3 9">Belongs to the ATPase epsilon chain family.</text>
</comment>
<dbReference type="InterPro" id="IPR020546">
    <property type="entry name" value="ATP_synth_F1_dsu/esu_N"/>
</dbReference>
<dbReference type="NCBIfam" id="TIGR01216">
    <property type="entry name" value="ATP_synt_epsi"/>
    <property type="match status" value="1"/>
</dbReference>